<sequence length="200" mass="22915">MFRPLPTEADRESDSVLADERDTGALERPLFPPSRAEKLEKEGWQPTEDARTEKLEVMMAAVETGGGQVSAFLTLAMSLSTEHFVLLGTPGLDKDVMLLAEEQFLDLTRSAQVTELMSLTRACHLFRDQVVTICTDFRYAFGVVHDFAEFWTRVCELLRPSPDVMHYILTHFHWLWDIINNTFLREWLMRTVLTGTASQF</sequence>
<dbReference type="InterPro" id="IPR010255">
    <property type="entry name" value="Haem_peroxidase_sf"/>
</dbReference>
<dbReference type="InterPro" id="IPR036397">
    <property type="entry name" value="RNaseH_sf"/>
</dbReference>
<dbReference type="GO" id="GO:0006979">
    <property type="term" value="P:response to oxidative stress"/>
    <property type="evidence" value="ECO:0007669"/>
    <property type="project" value="InterPro"/>
</dbReference>
<dbReference type="EMBL" id="JAROKS010000019">
    <property type="protein sequence ID" value="KAK1792149.1"/>
    <property type="molecule type" value="Genomic_DNA"/>
</dbReference>
<dbReference type="GO" id="GO:0004601">
    <property type="term" value="F:peroxidase activity"/>
    <property type="evidence" value="ECO:0007669"/>
    <property type="project" value="InterPro"/>
</dbReference>
<dbReference type="InterPro" id="IPR037120">
    <property type="entry name" value="Haem_peroxidase_sf_animal"/>
</dbReference>
<feature type="compositionally biased region" description="Basic and acidic residues" evidence="1">
    <location>
        <begin position="8"/>
        <end position="25"/>
    </location>
</feature>
<reference evidence="2" key="1">
    <citation type="submission" date="2023-03" db="EMBL/GenBank/DDBJ databases">
        <title>Electrophorus voltai genome.</title>
        <authorList>
            <person name="Bian C."/>
        </authorList>
    </citation>
    <scope>NUCLEOTIDE SEQUENCE</scope>
    <source>
        <strain evidence="2">CB-2022</strain>
        <tissue evidence="2">Muscle</tissue>
    </source>
</reference>
<name>A0AAD8Z467_9TELE</name>
<dbReference type="Proteomes" id="UP001239994">
    <property type="component" value="Unassembled WGS sequence"/>
</dbReference>
<keyword evidence="3" id="KW-1185">Reference proteome</keyword>
<evidence type="ECO:0000313" key="2">
    <source>
        <dbReference type="EMBL" id="KAK1792149.1"/>
    </source>
</evidence>
<dbReference type="GO" id="GO:0020037">
    <property type="term" value="F:heme binding"/>
    <property type="evidence" value="ECO:0007669"/>
    <property type="project" value="InterPro"/>
</dbReference>
<dbReference type="Gene3D" id="3.30.420.10">
    <property type="entry name" value="Ribonuclease H-like superfamily/Ribonuclease H"/>
    <property type="match status" value="1"/>
</dbReference>
<dbReference type="Gene3D" id="1.10.640.10">
    <property type="entry name" value="Haem peroxidase domain superfamily, animal type"/>
    <property type="match status" value="1"/>
</dbReference>
<organism evidence="2 3">
    <name type="scientific">Electrophorus voltai</name>
    <dbReference type="NCBI Taxonomy" id="2609070"/>
    <lineage>
        <taxon>Eukaryota</taxon>
        <taxon>Metazoa</taxon>
        <taxon>Chordata</taxon>
        <taxon>Craniata</taxon>
        <taxon>Vertebrata</taxon>
        <taxon>Euteleostomi</taxon>
        <taxon>Actinopterygii</taxon>
        <taxon>Neopterygii</taxon>
        <taxon>Teleostei</taxon>
        <taxon>Ostariophysi</taxon>
        <taxon>Gymnotiformes</taxon>
        <taxon>Gymnotoidei</taxon>
        <taxon>Gymnotidae</taxon>
        <taxon>Electrophorus</taxon>
    </lineage>
</organism>
<dbReference type="SUPFAM" id="SSF48113">
    <property type="entry name" value="Heme-dependent peroxidases"/>
    <property type="match status" value="1"/>
</dbReference>
<evidence type="ECO:0000313" key="3">
    <source>
        <dbReference type="Proteomes" id="UP001239994"/>
    </source>
</evidence>
<gene>
    <name evidence="2" type="ORF">P4O66_001762</name>
</gene>
<protein>
    <submittedName>
        <fullName evidence="2">Uncharacterized protein</fullName>
    </submittedName>
</protein>
<feature type="compositionally biased region" description="Basic and acidic residues" evidence="1">
    <location>
        <begin position="35"/>
        <end position="46"/>
    </location>
</feature>
<proteinExistence type="predicted"/>
<comment type="caution">
    <text evidence="2">The sequence shown here is derived from an EMBL/GenBank/DDBJ whole genome shotgun (WGS) entry which is preliminary data.</text>
</comment>
<evidence type="ECO:0000256" key="1">
    <source>
        <dbReference type="SAM" id="MobiDB-lite"/>
    </source>
</evidence>
<dbReference type="AlphaFoldDB" id="A0AAD8Z467"/>
<dbReference type="GO" id="GO:0003676">
    <property type="term" value="F:nucleic acid binding"/>
    <property type="evidence" value="ECO:0007669"/>
    <property type="project" value="InterPro"/>
</dbReference>
<accession>A0AAD8Z467</accession>
<feature type="region of interest" description="Disordered" evidence="1">
    <location>
        <begin position="1"/>
        <end position="46"/>
    </location>
</feature>